<dbReference type="PANTHER" id="PTHR46320:SF1">
    <property type="entry name" value="GLYCEROPHOSPHODIESTER PHOSPHODIESTERASE 1"/>
    <property type="match status" value="1"/>
</dbReference>
<keyword evidence="4" id="KW-1185">Reference proteome</keyword>
<reference evidence="3 4" key="1">
    <citation type="submission" date="2020-08" db="EMBL/GenBank/DDBJ databases">
        <title>Genomic Encyclopedia of Type Strains, Phase IV (KMG-IV): sequencing the most valuable type-strain genomes for metagenomic binning, comparative biology and taxonomic classification.</title>
        <authorList>
            <person name="Goeker M."/>
        </authorList>
    </citation>
    <scope>NUCLEOTIDE SEQUENCE [LARGE SCALE GENOMIC DNA]</scope>
    <source>
        <strain evidence="3 4">DSM 26736</strain>
    </source>
</reference>
<evidence type="ECO:0000259" key="2">
    <source>
        <dbReference type="PROSITE" id="PS51704"/>
    </source>
</evidence>
<protein>
    <submittedName>
        <fullName evidence="3">Glycerophosphoryl diester phosphodiesterase</fullName>
        <ecNumber evidence="3">3.1.4.46</ecNumber>
    </submittedName>
</protein>
<dbReference type="EMBL" id="JACIJF010000008">
    <property type="protein sequence ID" value="MBB5711612.1"/>
    <property type="molecule type" value="Genomic_DNA"/>
</dbReference>
<evidence type="ECO:0000313" key="3">
    <source>
        <dbReference type="EMBL" id="MBB5711612.1"/>
    </source>
</evidence>
<dbReference type="InterPro" id="IPR030395">
    <property type="entry name" value="GP_PDE_dom"/>
</dbReference>
<comment type="caution">
    <text evidence="3">The sequence shown here is derived from an EMBL/GenBank/DDBJ whole genome shotgun (WGS) entry which is preliminary data.</text>
</comment>
<evidence type="ECO:0000313" key="4">
    <source>
        <dbReference type="Proteomes" id="UP000527143"/>
    </source>
</evidence>
<sequence>MFQLIGWAAALTAALTAATSGTIAAERTDRTTAIRAKILDPQAGPVIIAHRGCHNPAPRHGLASTPENSLAALEQCIEIGVDVMETDIRRTRDGYLVIMHDETVDRTTNGHGRVSAMTIAQINGLRLRENEGGEGAALTDQRVLTLDQMLTHARGRIILNLDVKDAIFGEVAAAVRRANAVERVIVKAYAGIASPPLADLAPYDAAPFIAILSSADATGAELPTVLAQQGRARVRPIAYEVPRMPVRALPPLAAAARSVKGRLWANSLWEGAVEGVGGDIDALRDPDAVWGRLVRGGVTMIQTDEPEALRAYIKPKER</sequence>
<proteinExistence type="predicted"/>
<gene>
    <name evidence="3" type="ORF">FHT02_002858</name>
</gene>
<dbReference type="GO" id="GO:0006644">
    <property type="term" value="P:phospholipid metabolic process"/>
    <property type="evidence" value="ECO:0007669"/>
    <property type="project" value="TreeGrafter"/>
</dbReference>
<feature type="signal peptide" evidence="1">
    <location>
        <begin position="1"/>
        <end position="24"/>
    </location>
</feature>
<name>A0A840YR17_9SPHN</name>
<dbReference type="InterPro" id="IPR032160">
    <property type="entry name" value="DUF4996"/>
</dbReference>
<dbReference type="EC" id="3.1.4.46" evidence="3"/>
<dbReference type="GO" id="GO:0006580">
    <property type="term" value="P:ethanolamine metabolic process"/>
    <property type="evidence" value="ECO:0007669"/>
    <property type="project" value="TreeGrafter"/>
</dbReference>
<dbReference type="SUPFAM" id="SSF51695">
    <property type="entry name" value="PLC-like phosphodiesterases"/>
    <property type="match status" value="1"/>
</dbReference>
<dbReference type="CDD" id="cd08566">
    <property type="entry name" value="GDPD_AtGDE_like"/>
    <property type="match status" value="1"/>
</dbReference>
<dbReference type="Pfam" id="PF16387">
    <property type="entry name" value="DUF4996"/>
    <property type="match status" value="1"/>
</dbReference>
<dbReference type="Proteomes" id="UP000527143">
    <property type="component" value="Unassembled WGS sequence"/>
</dbReference>
<keyword evidence="1" id="KW-0732">Signal</keyword>
<evidence type="ECO:0000256" key="1">
    <source>
        <dbReference type="SAM" id="SignalP"/>
    </source>
</evidence>
<feature type="chain" id="PRO_5032916268" evidence="1">
    <location>
        <begin position="25"/>
        <end position="318"/>
    </location>
</feature>
<keyword evidence="3" id="KW-0378">Hydrolase</keyword>
<dbReference type="GO" id="GO:0008889">
    <property type="term" value="F:glycerophosphodiester phosphodiesterase activity"/>
    <property type="evidence" value="ECO:0007669"/>
    <property type="project" value="UniProtKB-EC"/>
</dbReference>
<dbReference type="GO" id="GO:0005886">
    <property type="term" value="C:plasma membrane"/>
    <property type="evidence" value="ECO:0007669"/>
    <property type="project" value="TreeGrafter"/>
</dbReference>
<organism evidence="3 4">
    <name type="scientific">Sphingomonas xinjiangensis</name>
    <dbReference type="NCBI Taxonomy" id="643568"/>
    <lineage>
        <taxon>Bacteria</taxon>
        <taxon>Pseudomonadati</taxon>
        <taxon>Pseudomonadota</taxon>
        <taxon>Alphaproteobacteria</taxon>
        <taxon>Sphingomonadales</taxon>
        <taxon>Sphingomonadaceae</taxon>
        <taxon>Sphingomonas</taxon>
    </lineage>
</organism>
<feature type="domain" description="GP-PDE" evidence="2">
    <location>
        <begin position="45"/>
        <end position="313"/>
    </location>
</feature>
<dbReference type="AlphaFoldDB" id="A0A840YR17"/>
<dbReference type="GO" id="GO:0070291">
    <property type="term" value="P:N-acylethanolamine metabolic process"/>
    <property type="evidence" value="ECO:0007669"/>
    <property type="project" value="TreeGrafter"/>
</dbReference>
<accession>A0A840YR17</accession>
<dbReference type="InterPro" id="IPR017946">
    <property type="entry name" value="PLC-like_Pdiesterase_TIM-brl"/>
</dbReference>
<dbReference type="Gene3D" id="3.20.20.190">
    <property type="entry name" value="Phosphatidylinositol (PI) phosphodiesterase"/>
    <property type="match status" value="1"/>
</dbReference>
<dbReference type="RefSeq" id="WP_184088707.1">
    <property type="nucleotide sequence ID" value="NZ_JACIJF010000008.1"/>
</dbReference>
<dbReference type="PANTHER" id="PTHR46320">
    <property type="entry name" value="GLYCEROPHOSPHODIESTER PHOSPHODIESTERASE 1"/>
    <property type="match status" value="1"/>
</dbReference>
<dbReference type="Pfam" id="PF03009">
    <property type="entry name" value="GDPD"/>
    <property type="match status" value="1"/>
</dbReference>
<dbReference type="PROSITE" id="PS51704">
    <property type="entry name" value="GP_PDE"/>
    <property type="match status" value="1"/>
</dbReference>